<organism evidence="4 5">
    <name type="scientific">Enterocloster lavalensis</name>
    <dbReference type="NCBI Taxonomy" id="460384"/>
    <lineage>
        <taxon>Bacteria</taxon>
        <taxon>Bacillati</taxon>
        <taxon>Bacillota</taxon>
        <taxon>Clostridia</taxon>
        <taxon>Lachnospirales</taxon>
        <taxon>Lachnospiraceae</taxon>
        <taxon>Enterocloster</taxon>
    </lineage>
</organism>
<evidence type="ECO:0000313" key="4">
    <source>
        <dbReference type="EMBL" id="SET39408.1"/>
    </source>
</evidence>
<dbReference type="AlphaFoldDB" id="A0A1I0E588"/>
<dbReference type="Gene3D" id="2.30.40.10">
    <property type="entry name" value="Urease, subunit C, domain 1"/>
    <property type="match status" value="1"/>
</dbReference>
<dbReference type="Gene3D" id="3.20.20.140">
    <property type="entry name" value="Metal-dependent hydrolases"/>
    <property type="match status" value="1"/>
</dbReference>
<name>A0A1I0E588_9FIRM</name>
<dbReference type="PANTHER" id="PTHR32027">
    <property type="entry name" value="CYTOSINE DEAMINASE"/>
    <property type="match status" value="1"/>
</dbReference>
<keyword evidence="1" id="KW-0479">Metal-binding</keyword>
<proteinExistence type="predicted"/>
<reference evidence="5" key="1">
    <citation type="submission" date="2016-10" db="EMBL/GenBank/DDBJ databases">
        <authorList>
            <person name="Varghese N."/>
            <person name="Submissions S."/>
        </authorList>
    </citation>
    <scope>NUCLEOTIDE SEQUENCE [LARGE SCALE GENOMIC DNA]</scope>
    <source>
        <strain evidence="5">NLAE-zl-G277</strain>
    </source>
</reference>
<dbReference type="InterPro" id="IPR052349">
    <property type="entry name" value="Metallo-hydrolase_Enzymes"/>
</dbReference>
<dbReference type="Pfam" id="PF07969">
    <property type="entry name" value="Amidohydro_3"/>
    <property type="match status" value="1"/>
</dbReference>
<accession>A0A1I0E588</accession>
<evidence type="ECO:0000259" key="3">
    <source>
        <dbReference type="Pfam" id="PF07969"/>
    </source>
</evidence>
<dbReference type="STRING" id="460384.SAMN05216313_105229"/>
<dbReference type="RefSeq" id="WP_092361916.1">
    <property type="nucleotide sequence ID" value="NZ_DAINWJ010000016.1"/>
</dbReference>
<dbReference type="SUPFAM" id="SSF51556">
    <property type="entry name" value="Metallo-dependent hydrolases"/>
    <property type="match status" value="1"/>
</dbReference>
<dbReference type="GO" id="GO:0016814">
    <property type="term" value="F:hydrolase activity, acting on carbon-nitrogen (but not peptide) bonds, in cyclic amidines"/>
    <property type="evidence" value="ECO:0007669"/>
    <property type="project" value="TreeGrafter"/>
</dbReference>
<dbReference type="Proteomes" id="UP000198508">
    <property type="component" value="Unassembled WGS sequence"/>
</dbReference>
<dbReference type="InterPro" id="IPR013108">
    <property type="entry name" value="Amidohydro_3"/>
</dbReference>
<dbReference type="GeneID" id="93276566"/>
<keyword evidence="5" id="KW-1185">Reference proteome</keyword>
<protein>
    <submittedName>
        <fullName evidence="4">Cytosine deaminase</fullName>
    </submittedName>
</protein>
<dbReference type="InterPro" id="IPR011059">
    <property type="entry name" value="Metal-dep_hydrolase_composite"/>
</dbReference>
<dbReference type="GO" id="GO:0046872">
    <property type="term" value="F:metal ion binding"/>
    <property type="evidence" value="ECO:0007669"/>
    <property type="project" value="UniProtKB-KW"/>
</dbReference>
<feature type="domain" description="Amidohydrolase 3" evidence="3">
    <location>
        <begin position="154"/>
        <end position="372"/>
    </location>
</feature>
<dbReference type="InterPro" id="IPR032466">
    <property type="entry name" value="Metal_Hydrolase"/>
</dbReference>
<dbReference type="PANTHER" id="PTHR32027:SF9">
    <property type="entry name" value="BLL3847 PROTEIN"/>
    <property type="match status" value="1"/>
</dbReference>
<dbReference type="SUPFAM" id="SSF51338">
    <property type="entry name" value="Composite domain of metallo-dependent hydrolases"/>
    <property type="match status" value="1"/>
</dbReference>
<evidence type="ECO:0000256" key="1">
    <source>
        <dbReference type="ARBA" id="ARBA00022723"/>
    </source>
</evidence>
<sequence length="397" mass="44002">MDYYFKNANLILEGIQGDFAVEKGKMRFHGLKDPDRYDQVTDLQGRIVLKGFCDLHTHLDKALVSSRVENRSGTLNEAIAVMGPYKAGMTEEDICGRAREALLMCWSKGTRYLRTHVDVDEQTGSRGVLALKRLQREFAGRVEIQIVAFPQEGLVNRPGNIRALDQALADGAELVGGIPAADQNPREHIDMVFTLAQKYNVDVDMHIDETDRAECMTLEMLADATVRMGWQGRVTAGHCCSLAANQPERAGEVLRKVRNAGVRIVSLPSTNLYLQGRGDSYNVRRGIAPIGRISREFQIPTAVASDNIRDVFNPFGNGNLPEEALIAAHGCHMGGTEGLELLFDMISRQPMEMFGVNPYLREGDEARFIICDACTAAEVIVGHEKLFGSFTNNRMEV</sequence>
<dbReference type="FunFam" id="3.20.20.140:FF:000019">
    <property type="entry name" value="Cytosine deaminase"/>
    <property type="match status" value="1"/>
</dbReference>
<dbReference type="CDD" id="cd01293">
    <property type="entry name" value="Bact_CD"/>
    <property type="match status" value="1"/>
</dbReference>
<dbReference type="GO" id="GO:0019239">
    <property type="term" value="F:deaminase activity"/>
    <property type="evidence" value="ECO:0007669"/>
    <property type="project" value="UniProtKB-ARBA"/>
</dbReference>
<evidence type="ECO:0000256" key="2">
    <source>
        <dbReference type="ARBA" id="ARBA00022801"/>
    </source>
</evidence>
<dbReference type="EMBL" id="FOIM01000005">
    <property type="protein sequence ID" value="SET39408.1"/>
    <property type="molecule type" value="Genomic_DNA"/>
</dbReference>
<keyword evidence="2" id="KW-0378">Hydrolase</keyword>
<gene>
    <name evidence="4" type="ORF">SAMN05216313_105229</name>
</gene>
<evidence type="ECO:0000313" key="5">
    <source>
        <dbReference type="Proteomes" id="UP000198508"/>
    </source>
</evidence>